<accession>A0A2T3ZZI5</accession>
<gene>
    <name evidence="1" type="ORF">M431DRAFT_263148</name>
</gene>
<dbReference type="EMBL" id="KZ679689">
    <property type="protein sequence ID" value="PTB50220.1"/>
    <property type="molecule type" value="Genomic_DNA"/>
</dbReference>
<evidence type="ECO:0000313" key="2">
    <source>
        <dbReference type="Proteomes" id="UP000241690"/>
    </source>
</evidence>
<evidence type="ECO:0000313" key="1">
    <source>
        <dbReference type="EMBL" id="PTB50220.1"/>
    </source>
</evidence>
<keyword evidence="2" id="KW-1185">Reference proteome</keyword>
<reference evidence="1 2" key="1">
    <citation type="submission" date="2016-07" db="EMBL/GenBank/DDBJ databases">
        <title>Multiple horizontal gene transfer events from other fungi enriched the ability of initially mycotrophic Trichoderma (Ascomycota) to feed on dead plant biomass.</title>
        <authorList>
            <consortium name="DOE Joint Genome Institute"/>
            <person name="Aerts A."/>
            <person name="Atanasova L."/>
            <person name="Chenthamara K."/>
            <person name="Zhang J."/>
            <person name="Grujic M."/>
            <person name="Henrissat B."/>
            <person name="Kuo A."/>
            <person name="Salamov A."/>
            <person name="Lipzen A."/>
            <person name="Labutti K."/>
            <person name="Barry K."/>
            <person name="Miao Y."/>
            <person name="Rahimi M.J."/>
            <person name="Shen Q."/>
            <person name="Grigoriev I.V."/>
            <person name="Kubicek C.P."/>
            <person name="Druzhinina I.S."/>
        </authorList>
    </citation>
    <scope>NUCLEOTIDE SEQUENCE [LARGE SCALE GENOMIC DNA]</scope>
    <source>
        <strain evidence="1 2">CBS 226.95</strain>
    </source>
</reference>
<dbReference type="AlphaFoldDB" id="A0A2T3ZZI5"/>
<sequence>MKLPLSGRLSVLFSLSCPCCPSLSLLSLDYNLAVFLLPNPWRPNLGTCKTRPPKQTFGVKPGNKIRSRTVHGWFGNFSCSISELLRKWSLGRPFCCLPSRDADILDTEPAYS</sequence>
<dbReference type="GeneID" id="36622445"/>
<protein>
    <submittedName>
        <fullName evidence="1">Uncharacterized protein</fullName>
    </submittedName>
</protein>
<dbReference type="RefSeq" id="XP_024769897.1">
    <property type="nucleotide sequence ID" value="XM_024913881.1"/>
</dbReference>
<dbReference type="Proteomes" id="UP000241690">
    <property type="component" value="Unassembled WGS sequence"/>
</dbReference>
<organism evidence="1 2">
    <name type="scientific">Trichoderma harzianum CBS 226.95</name>
    <dbReference type="NCBI Taxonomy" id="983964"/>
    <lineage>
        <taxon>Eukaryota</taxon>
        <taxon>Fungi</taxon>
        <taxon>Dikarya</taxon>
        <taxon>Ascomycota</taxon>
        <taxon>Pezizomycotina</taxon>
        <taxon>Sordariomycetes</taxon>
        <taxon>Hypocreomycetidae</taxon>
        <taxon>Hypocreales</taxon>
        <taxon>Hypocreaceae</taxon>
        <taxon>Trichoderma</taxon>
    </lineage>
</organism>
<proteinExistence type="predicted"/>
<name>A0A2T3ZZI5_TRIHA</name>